<dbReference type="AlphaFoldDB" id="A0A4W5PV99"/>
<dbReference type="Ensembl" id="ENSHHUT00000067760.1">
    <property type="protein sequence ID" value="ENSHHUP00000065540.1"/>
    <property type="gene ID" value="ENSHHUG00000038697.1"/>
</dbReference>
<dbReference type="Proteomes" id="UP000314982">
    <property type="component" value="Unassembled WGS sequence"/>
</dbReference>
<dbReference type="GO" id="GO:0006974">
    <property type="term" value="P:DNA damage response"/>
    <property type="evidence" value="ECO:0007669"/>
    <property type="project" value="TreeGrafter"/>
</dbReference>
<accession>A0A4W5PV99</accession>
<dbReference type="PANTHER" id="PTHR45865">
    <property type="entry name" value="E3 UBIQUITIN-PROTEIN LIGASE SHPRH FAMILY MEMBER"/>
    <property type="match status" value="1"/>
</dbReference>
<reference evidence="1" key="2">
    <citation type="submission" date="2025-08" db="UniProtKB">
        <authorList>
            <consortium name="Ensembl"/>
        </authorList>
    </citation>
    <scope>IDENTIFICATION</scope>
</reference>
<keyword evidence="2" id="KW-1185">Reference proteome</keyword>
<organism evidence="1 2">
    <name type="scientific">Hucho hucho</name>
    <name type="common">huchen</name>
    <dbReference type="NCBI Taxonomy" id="62062"/>
    <lineage>
        <taxon>Eukaryota</taxon>
        <taxon>Metazoa</taxon>
        <taxon>Chordata</taxon>
        <taxon>Craniata</taxon>
        <taxon>Vertebrata</taxon>
        <taxon>Euteleostomi</taxon>
        <taxon>Actinopterygii</taxon>
        <taxon>Neopterygii</taxon>
        <taxon>Teleostei</taxon>
        <taxon>Protacanthopterygii</taxon>
        <taxon>Salmoniformes</taxon>
        <taxon>Salmonidae</taxon>
        <taxon>Salmoninae</taxon>
        <taxon>Hucho</taxon>
    </lineage>
</organism>
<dbReference type="STRING" id="62062.ENSHHUP00000065540"/>
<name>A0A4W5PV99_9TELE</name>
<dbReference type="SUPFAM" id="SSF52540">
    <property type="entry name" value="P-loop containing nucleoside triphosphate hydrolases"/>
    <property type="match status" value="1"/>
</dbReference>
<dbReference type="GO" id="GO:0005634">
    <property type="term" value="C:nucleus"/>
    <property type="evidence" value="ECO:0007669"/>
    <property type="project" value="TreeGrafter"/>
</dbReference>
<proteinExistence type="predicted"/>
<evidence type="ECO:0000313" key="1">
    <source>
        <dbReference type="Ensembl" id="ENSHHUP00000065540.1"/>
    </source>
</evidence>
<reference evidence="1" key="3">
    <citation type="submission" date="2025-09" db="UniProtKB">
        <authorList>
            <consortium name="Ensembl"/>
        </authorList>
    </citation>
    <scope>IDENTIFICATION</scope>
</reference>
<dbReference type="GO" id="GO:0061630">
    <property type="term" value="F:ubiquitin protein ligase activity"/>
    <property type="evidence" value="ECO:0007669"/>
    <property type="project" value="TreeGrafter"/>
</dbReference>
<dbReference type="Gene3D" id="3.40.50.300">
    <property type="entry name" value="P-loop containing nucleotide triphosphate hydrolases"/>
    <property type="match status" value="1"/>
</dbReference>
<dbReference type="GO" id="GO:0000209">
    <property type="term" value="P:protein polyubiquitination"/>
    <property type="evidence" value="ECO:0007669"/>
    <property type="project" value="TreeGrafter"/>
</dbReference>
<protein>
    <recommendedName>
        <fullName evidence="3">Helicase C-terminal domain-containing protein</fullName>
    </recommendedName>
</protein>
<dbReference type="PANTHER" id="PTHR45865:SF1">
    <property type="entry name" value="E3 UBIQUITIN-PROTEIN LIGASE SHPRH"/>
    <property type="match status" value="1"/>
</dbReference>
<sequence>GSHSTKVEAVVRTLKKIQLTDPGAKCLVFSTWQCVLDIIAKALFDNNMEFSQINGIHKFQVCVACHSNHSFCTSSQWHNRNAFFSLNEVYLFY</sequence>
<dbReference type="InterPro" id="IPR052583">
    <property type="entry name" value="ATP-helicase/E3_Ub-Ligase"/>
</dbReference>
<evidence type="ECO:0008006" key="3">
    <source>
        <dbReference type="Google" id="ProtNLM"/>
    </source>
</evidence>
<reference evidence="2" key="1">
    <citation type="submission" date="2018-06" db="EMBL/GenBank/DDBJ databases">
        <title>Genome assembly of Danube salmon.</title>
        <authorList>
            <person name="Macqueen D.J."/>
            <person name="Gundappa M.K."/>
        </authorList>
    </citation>
    <scope>NUCLEOTIDE SEQUENCE [LARGE SCALE GENOMIC DNA]</scope>
</reference>
<evidence type="ECO:0000313" key="2">
    <source>
        <dbReference type="Proteomes" id="UP000314982"/>
    </source>
</evidence>
<dbReference type="InterPro" id="IPR027417">
    <property type="entry name" value="P-loop_NTPase"/>
</dbReference>